<evidence type="ECO:0000313" key="3">
    <source>
        <dbReference type="EMBL" id="TMM54556.1"/>
    </source>
</evidence>
<keyword evidence="4" id="KW-1185">Reference proteome</keyword>
<dbReference type="Pfam" id="PF13795">
    <property type="entry name" value="HupE_UreJ_2"/>
    <property type="match status" value="1"/>
</dbReference>
<evidence type="ECO:0000256" key="1">
    <source>
        <dbReference type="SAM" id="Phobius"/>
    </source>
</evidence>
<accession>A0A5S3PJX7</accession>
<dbReference type="Proteomes" id="UP000309550">
    <property type="component" value="Unassembled WGS sequence"/>
</dbReference>
<sequence>MEQTFIRARLRLACAAVLSTLALLLSITNAQAHEVLPTIADLTVEDTGDVTLEFRVNLEALLSGIDLDEIEDTNAAEGAADYDALRALSADGIATRAPSLVARWSGHPLLSAGDAALPLAIDGVEVPQEVDPELPRIASLRLRAALPPGAPGVTVHWPDGAGALVLRQQGVEEPFTGYLEGGQSSPEIAVGGGGAQGAGQALVGYIPVGFDHILPKGLDHILFVLGLFFLSTHLRPLVWQVSAFTLAHTVTLALGAFGLVNVPGSIVEPLIAASIVFVAVENIFARGLNPWRPLVIFGFGLLHGLGFASVLAEFGLPAGQFIPALIGFNIGVELGQLTVIAIAFVIVGWAMRRAWYRRAVAVPASCAIAAVGAYWFVERVFL</sequence>
<feature type="transmembrane region" description="Helical" evidence="1">
    <location>
        <begin position="266"/>
        <end position="285"/>
    </location>
</feature>
<evidence type="ECO:0000313" key="4">
    <source>
        <dbReference type="Proteomes" id="UP000309550"/>
    </source>
</evidence>
<keyword evidence="1" id="KW-0812">Transmembrane</keyword>
<dbReference type="OrthoDB" id="9808870at2"/>
<comment type="caution">
    <text evidence="3">The sequence shown here is derived from an EMBL/GenBank/DDBJ whole genome shotgun (WGS) entry which is preliminary data.</text>
</comment>
<feature type="signal peptide" evidence="2">
    <location>
        <begin position="1"/>
        <end position="32"/>
    </location>
</feature>
<reference evidence="3 4" key="1">
    <citation type="submission" date="2019-05" db="EMBL/GenBank/DDBJ databases">
        <title>Sulfitobacter sabulilitoris sp. nov., isolated from a marine sand.</title>
        <authorList>
            <person name="Yoon J.-H."/>
        </authorList>
    </citation>
    <scope>NUCLEOTIDE SEQUENCE [LARGE SCALE GENOMIC DNA]</scope>
    <source>
        <strain evidence="3 4">HSMS-29</strain>
    </source>
</reference>
<feature type="transmembrane region" description="Helical" evidence="1">
    <location>
        <begin position="324"/>
        <end position="347"/>
    </location>
</feature>
<keyword evidence="2" id="KW-0732">Signal</keyword>
<keyword evidence="1" id="KW-1133">Transmembrane helix</keyword>
<proteinExistence type="predicted"/>
<dbReference type="EMBL" id="VANS01000001">
    <property type="protein sequence ID" value="TMM54556.1"/>
    <property type="molecule type" value="Genomic_DNA"/>
</dbReference>
<dbReference type="RefSeq" id="WP_138660728.1">
    <property type="nucleotide sequence ID" value="NZ_VANS01000001.1"/>
</dbReference>
<keyword evidence="1" id="KW-0472">Membrane</keyword>
<gene>
    <name evidence="3" type="ORF">FDT80_02885</name>
</gene>
<feature type="transmembrane region" description="Helical" evidence="1">
    <location>
        <begin position="294"/>
        <end position="312"/>
    </location>
</feature>
<organism evidence="3 4">
    <name type="scientific">Sulfitobacter sabulilitoris</name>
    <dbReference type="NCBI Taxonomy" id="2562655"/>
    <lineage>
        <taxon>Bacteria</taxon>
        <taxon>Pseudomonadati</taxon>
        <taxon>Pseudomonadota</taxon>
        <taxon>Alphaproteobacteria</taxon>
        <taxon>Rhodobacterales</taxon>
        <taxon>Roseobacteraceae</taxon>
        <taxon>Sulfitobacter</taxon>
    </lineage>
</organism>
<protein>
    <submittedName>
        <fullName evidence="3">HupE/UreJ family protein</fullName>
    </submittedName>
</protein>
<dbReference type="InterPro" id="IPR032809">
    <property type="entry name" value="Put_HupE_UreJ"/>
</dbReference>
<evidence type="ECO:0000256" key="2">
    <source>
        <dbReference type="SAM" id="SignalP"/>
    </source>
</evidence>
<feature type="chain" id="PRO_5024447302" evidence="2">
    <location>
        <begin position="33"/>
        <end position="382"/>
    </location>
</feature>
<feature type="transmembrane region" description="Helical" evidence="1">
    <location>
        <begin position="359"/>
        <end position="377"/>
    </location>
</feature>
<name>A0A5S3PJX7_9RHOB</name>
<dbReference type="AlphaFoldDB" id="A0A5S3PJX7"/>